<feature type="transmembrane region" description="Helical" evidence="20">
    <location>
        <begin position="21"/>
        <end position="48"/>
    </location>
</feature>
<accession>A0ABQ8LLB9</accession>
<feature type="transmembrane region" description="Helical" evidence="20">
    <location>
        <begin position="103"/>
        <end position="126"/>
    </location>
</feature>
<evidence type="ECO:0000256" key="10">
    <source>
        <dbReference type="ARBA" id="ARBA00023180"/>
    </source>
</evidence>
<evidence type="ECO:0000256" key="14">
    <source>
        <dbReference type="ARBA" id="ARBA00047305"/>
    </source>
</evidence>
<keyword evidence="7" id="KW-0677">Repeat</keyword>
<keyword evidence="9 20" id="KW-0472">Membrane</keyword>
<evidence type="ECO:0000313" key="22">
    <source>
        <dbReference type="Proteomes" id="UP000830375"/>
    </source>
</evidence>
<feature type="transmembrane region" description="Helical" evidence="20">
    <location>
        <begin position="54"/>
        <end position="74"/>
    </location>
</feature>
<keyword evidence="4 18" id="KW-0813">Transport</keyword>
<sequence>MGRQKVILEKMARIFQIRNELMRQALAECLGTLILVMFGCGAVAQLILSGGSHGMFLTVNFAFGFAATLGILVCGQVSGGHINPTVTFSLCLLGREPWRKFPVYFLAQTLGAFLGAGIIFGMYIGLEAFTVGFVVLVIGQSMGFNSGYAVNPARDLGPRIFTALAGWGPEVFSAKSYWSFVPIFAPFIGAMFGVMVYQLMVGYHVEGEARDKRQAEEREEKERLKLSAVSEKETA</sequence>
<evidence type="ECO:0000256" key="5">
    <source>
        <dbReference type="ARBA" id="ARBA00022475"/>
    </source>
</evidence>
<comment type="similarity">
    <text evidence="2 18">Belongs to the MIP/aquaporin (TC 1.A.8) family.</text>
</comment>
<evidence type="ECO:0000256" key="16">
    <source>
        <dbReference type="ARBA" id="ARBA00049592"/>
    </source>
</evidence>
<dbReference type="InterPro" id="IPR023271">
    <property type="entry name" value="Aquaporin-like"/>
</dbReference>
<feature type="transmembrane region" description="Helical" evidence="20">
    <location>
        <begin position="177"/>
        <end position="203"/>
    </location>
</feature>
<dbReference type="Pfam" id="PF00230">
    <property type="entry name" value="MIP"/>
    <property type="match status" value="2"/>
</dbReference>
<evidence type="ECO:0000256" key="15">
    <source>
        <dbReference type="ARBA" id="ARBA00049405"/>
    </source>
</evidence>
<evidence type="ECO:0000256" key="12">
    <source>
        <dbReference type="ARBA" id="ARBA00033993"/>
    </source>
</evidence>
<gene>
    <name evidence="21" type="ORF">H4Q32_019552</name>
</gene>
<evidence type="ECO:0000256" key="20">
    <source>
        <dbReference type="SAM" id="Phobius"/>
    </source>
</evidence>
<evidence type="ECO:0000256" key="1">
    <source>
        <dbReference type="ARBA" id="ARBA00004554"/>
    </source>
</evidence>
<dbReference type="PROSITE" id="PS00221">
    <property type="entry name" value="MIP"/>
    <property type="match status" value="1"/>
</dbReference>
<evidence type="ECO:0000256" key="4">
    <source>
        <dbReference type="ARBA" id="ARBA00022448"/>
    </source>
</evidence>
<proteinExistence type="inferred from homology"/>
<dbReference type="InterPro" id="IPR023275">
    <property type="entry name" value="Aquaporin_3"/>
</dbReference>
<feature type="region of interest" description="Disordered" evidence="19">
    <location>
        <begin position="210"/>
        <end position="235"/>
    </location>
</feature>
<keyword evidence="8 20" id="KW-1133">Transmembrane helix</keyword>
<evidence type="ECO:0000256" key="11">
    <source>
        <dbReference type="ARBA" id="ARBA00033020"/>
    </source>
</evidence>
<dbReference type="Gene3D" id="1.20.1080.10">
    <property type="entry name" value="Glycerol uptake facilitator protein"/>
    <property type="match status" value="2"/>
</dbReference>
<comment type="catalytic activity">
    <reaction evidence="12">
        <text>urea(in) = urea(out)</text>
        <dbReference type="Rhea" id="RHEA:32799"/>
        <dbReference type="ChEBI" id="CHEBI:16199"/>
    </reaction>
</comment>
<comment type="caution">
    <text evidence="21">The sequence shown here is derived from an EMBL/GenBank/DDBJ whole genome shotgun (WGS) entry which is preliminary data.</text>
</comment>
<name>A0ABQ8LLB9_LABRO</name>
<dbReference type="EMBL" id="JACTAM010000021">
    <property type="protein sequence ID" value="KAI2651456.1"/>
    <property type="molecule type" value="Genomic_DNA"/>
</dbReference>
<organism evidence="21 22">
    <name type="scientific">Labeo rohita</name>
    <name type="common">Indian major carp</name>
    <name type="synonym">Cyprinus rohita</name>
    <dbReference type="NCBI Taxonomy" id="84645"/>
    <lineage>
        <taxon>Eukaryota</taxon>
        <taxon>Metazoa</taxon>
        <taxon>Chordata</taxon>
        <taxon>Craniata</taxon>
        <taxon>Vertebrata</taxon>
        <taxon>Euteleostomi</taxon>
        <taxon>Actinopterygii</taxon>
        <taxon>Neopterygii</taxon>
        <taxon>Teleostei</taxon>
        <taxon>Ostariophysi</taxon>
        <taxon>Cypriniformes</taxon>
        <taxon>Cyprinidae</taxon>
        <taxon>Labeoninae</taxon>
        <taxon>Labeonini</taxon>
        <taxon>Labeo</taxon>
    </lineage>
</organism>
<dbReference type="PANTHER" id="PTHR43829:SF7">
    <property type="entry name" value="AQUAPORIN-3"/>
    <property type="match status" value="1"/>
</dbReference>
<evidence type="ECO:0000256" key="13">
    <source>
        <dbReference type="ARBA" id="ARBA00034651"/>
    </source>
</evidence>
<dbReference type="PRINTS" id="PR00783">
    <property type="entry name" value="MINTRINSICP"/>
</dbReference>
<evidence type="ECO:0000313" key="21">
    <source>
        <dbReference type="EMBL" id="KAI2651456.1"/>
    </source>
</evidence>
<comment type="function">
    <text evidence="16">Aquaglyceroporins form homotetrameric transmembrane channels, with each monomer independently mediating glycerol and water transport across the plasma membrane along their osmotic gradient. Could also be permeable to urea. Also participates in cell permeability to H2O2 and H2O2-mediated signaling. In skin, transports glycerol to the epidermis and stratum corneum, where it maintains hydration, elasticity, and supports lipid biosynthesis for barrier repair. In kidney, contributes to the reabsorption of water, helping the body maintain proper fluid balance.</text>
</comment>
<dbReference type="PANTHER" id="PTHR43829">
    <property type="entry name" value="AQUAPORIN OR AQUAGLYCEROPORIN RELATED"/>
    <property type="match status" value="1"/>
</dbReference>
<evidence type="ECO:0000256" key="7">
    <source>
        <dbReference type="ARBA" id="ARBA00022737"/>
    </source>
</evidence>
<comment type="subcellular location">
    <subcellularLocation>
        <location evidence="1">Basolateral cell membrane</location>
        <topology evidence="1">Multi-pass membrane protein</topology>
    </subcellularLocation>
</comment>
<evidence type="ECO:0000256" key="18">
    <source>
        <dbReference type="RuleBase" id="RU000477"/>
    </source>
</evidence>
<keyword evidence="5" id="KW-1003">Cell membrane</keyword>
<dbReference type="InterPro" id="IPR050363">
    <property type="entry name" value="MIP/Aquaporin"/>
</dbReference>
<comment type="catalytic activity">
    <reaction evidence="13">
        <text>H2O(in) = H2O(out)</text>
        <dbReference type="Rhea" id="RHEA:29667"/>
        <dbReference type="ChEBI" id="CHEBI:15377"/>
    </reaction>
</comment>
<comment type="subunit">
    <text evidence="17">Homotetramer; each monomer provides an independent glycerol/water pore. Could also exist in other oligomeric states.</text>
</comment>
<dbReference type="InterPro" id="IPR022357">
    <property type="entry name" value="MIP_CS"/>
</dbReference>
<dbReference type="Proteomes" id="UP000830375">
    <property type="component" value="Unassembled WGS sequence"/>
</dbReference>
<evidence type="ECO:0000256" key="3">
    <source>
        <dbReference type="ARBA" id="ARBA00020971"/>
    </source>
</evidence>
<keyword evidence="6 18" id="KW-0812">Transmembrane</keyword>
<keyword evidence="10" id="KW-0325">Glycoprotein</keyword>
<evidence type="ECO:0000256" key="8">
    <source>
        <dbReference type="ARBA" id="ARBA00022989"/>
    </source>
</evidence>
<evidence type="ECO:0000256" key="2">
    <source>
        <dbReference type="ARBA" id="ARBA00006175"/>
    </source>
</evidence>
<comment type="catalytic activity">
    <reaction evidence="15">
        <text>glycerol(in) = glycerol(out)</text>
        <dbReference type="Rhea" id="RHEA:29675"/>
        <dbReference type="ChEBI" id="CHEBI:17754"/>
    </reaction>
</comment>
<evidence type="ECO:0000256" key="9">
    <source>
        <dbReference type="ARBA" id="ARBA00023136"/>
    </source>
</evidence>
<evidence type="ECO:0000256" key="6">
    <source>
        <dbReference type="ARBA" id="ARBA00022692"/>
    </source>
</evidence>
<dbReference type="PRINTS" id="PR02015">
    <property type="entry name" value="AQUAPORIN3"/>
</dbReference>
<keyword evidence="22" id="KW-1185">Reference proteome</keyword>
<reference evidence="21 22" key="1">
    <citation type="submission" date="2022-01" db="EMBL/GenBank/DDBJ databases">
        <title>A high-quality chromosome-level genome assembly of rohu carp, Labeo rohita.</title>
        <authorList>
            <person name="Arick M.A. II"/>
            <person name="Hsu C.-Y."/>
            <person name="Magbanua Z."/>
            <person name="Pechanova O."/>
            <person name="Grover C."/>
            <person name="Miller E."/>
            <person name="Thrash A."/>
            <person name="Ezzel L."/>
            <person name="Alam S."/>
            <person name="Benzie J."/>
            <person name="Hamilton M."/>
            <person name="Karsi A."/>
            <person name="Lawrence M.L."/>
            <person name="Peterson D.G."/>
        </authorList>
    </citation>
    <scope>NUCLEOTIDE SEQUENCE [LARGE SCALE GENOMIC DNA]</scope>
    <source>
        <strain evidence="22">BAU-BD-2019</strain>
        <tissue evidence="21">Blood</tissue>
    </source>
</reference>
<dbReference type="SUPFAM" id="SSF81338">
    <property type="entry name" value="Aquaporin-like"/>
    <property type="match status" value="1"/>
</dbReference>
<evidence type="ECO:0000256" key="19">
    <source>
        <dbReference type="SAM" id="MobiDB-lite"/>
    </source>
</evidence>
<protein>
    <recommendedName>
        <fullName evidence="3">Aquaporin-3</fullName>
    </recommendedName>
    <alternativeName>
        <fullName evidence="11">Aquaglyceroporin-3</fullName>
    </alternativeName>
</protein>
<dbReference type="InterPro" id="IPR000425">
    <property type="entry name" value="MIP"/>
</dbReference>
<comment type="catalytic activity">
    <reaction evidence="14">
        <text>H2O2(out) = H2O2(in)</text>
        <dbReference type="Rhea" id="RHEA:74375"/>
        <dbReference type="ChEBI" id="CHEBI:16240"/>
    </reaction>
</comment>
<evidence type="ECO:0000256" key="17">
    <source>
        <dbReference type="ARBA" id="ARBA00049716"/>
    </source>
</evidence>